<keyword evidence="3" id="KW-1185">Reference proteome</keyword>
<dbReference type="SMART" id="SM00696">
    <property type="entry name" value="DM9"/>
    <property type="match status" value="1"/>
</dbReference>
<proteinExistence type="predicted"/>
<evidence type="ECO:0000313" key="2">
    <source>
        <dbReference type="EMBL" id="NXR00520.1"/>
    </source>
</evidence>
<organism evidence="2 3">
    <name type="scientific">Sagittarius serpentarius</name>
    <name type="common">Secretary bird</name>
    <dbReference type="NCBI Taxonomy" id="56258"/>
    <lineage>
        <taxon>Eukaryota</taxon>
        <taxon>Metazoa</taxon>
        <taxon>Chordata</taxon>
        <taxon>Craniata</taxon>
        <taxon>Vertebrata</taxon>
        <taxon>Euteleostomi</taxon>
        <taxon>Archelosauria</taxon>
        <taxon>Archosauria</taxon>
        <taxon>Dinosauria</taxon>
        <taxon>Saurischia</taxon>
        <taxon>Theropoda</taxon>
        <taxon>Coelurosauria</taxon>
        <taxon>Aves</taxon>
        <taxon>Neognathae</taxon>
        <taxon>Neoaves</taxon>
        <taxon>Telluraves</taxon>
        <taxon>Accipitrimorphae</taxon>
        <taxon>Accipitriformes</taxon>
        <taxon>Sagittariidae</taxon>
        <taxon>Sagittarius</taxon>
    </lineage>
</organism>
<gene>
    <name evidence="2" type="primary">Natt4</name>
    <name evidence="2" type="ORF">SAGSER_R02313</name>
</gene>
<accession>A0A7L2HP85</accession>
<dbReference type="EMBL" id="VWYJ01020750">
    <property type="protein sequence ID" value="NXR00520.1"/>
    <property type="molecule type" value="Genomic_DNA"/>
</dbReference>
<name>A0A7L2HP85_SAGSE</name>
<dbReference type="PANTHER" id="PTHR31649:SF1">
    <property type="entry name" value="FARNESOIC ACID O-METHYL TRANSFERASE DOMAIN-CONTAINING PROTEIN"/>
    <property type="match status" value="1"/>
</dbReference>
<reference evidence="2 3" key="1">
    <citation type="submission" date="2019-09" db="EMBL/GenBank/DDBJ databases">
        <title>Bird 10,000 Genomes (B10K) Project - Family phase.</title>
        <authorList>
            <person name="Zhang G."/>
        </authorList>
    </citation>
    <scope>NUCLEOTIDE SEQUENCE [LARGE SCALE GENOMIC DNA]</scope>
    <source>
        <strain evidence="2">B10K-DU-011-38</strain>
        <tissue evidence="2">Muscle</tissue>
    </source>
</reference>
<feature type="chain" id="PRO_5029623111" evidence="1">
    <location>
        <begin position="18"/>
        <end position="365"/>
    </location>
</feature>
<dbReference type="InterPro" id="IPR006616">
    <property type="entry name" value="DM9_repeat"/>
</dbReference>
<feature type="non-terminal residue" evidence="2">
    <location>
        <position position="365"/>
    </location>
</feature>
<feature type="non-terminal residue" evidence="2">
    <location>
        <position position="1"/>
    </location>
</feature>
<dbReference type="Pfam" id="PF11901">
    <property type="entry name" value="DM9"/>
    <property type="match status" value="1"/>
</dbReference>
<dbReference type="Gene3D" id="2.170.15.10">
    <property type="entry name" value="Proaerolysin, chain A, domain 3"/>
    <property type="match status" value="1"/>
</dbReference>
<feature type="signal peptide" evidence="1">
    <location>
        <begin position="1"/>
        <end position="17"/>
    </location>
</feature>
<dbReference type="Proteomes" id="UP000539599">
    <property type="component" value="Unassembled WGS sequence"/>
</dbReference>
<keyword evidence="1" id="KW-0732">Signal</keyword>
<dbReference type="AlphaFoldDB" id="A0A7L2HP85"/>
<dbReference type="SUPFAM" id="SSF56973">
    <property type="entry name" value="Aerolisin/ETX pore-forming domain"/>
    <property type="match status" value="1"/>
</dbReference>
<evidence type="ECO:0000313" key="3">
    <source>
        <dbReference type="Proteomes" id="UP000539599"/>
    </source>
</evidence>
<sequence>QLFLAAALLFLARGSSGAAGAAKTPPVGVMGRRSLQPPAASWSIPRRKRDEEPPSYLKWVTFEGKLPADAVSNWNGYAKRMEYVCSTQVLGCNTGAYVPDRGPFCFFPYGEWEQSTHNFKVLVNVGGFEALDWVDSSFGSVPKNAVEGCPSIDIFVGRNNYGLGKVSKDQRAAFVVVDGEEVWYKWYQVLVVKKGPADVTISDVHYNMSGAVEHGEDVTLTKTAVRNEGCQRVRKAVTLEEATETRHDWKIDQRVFATIRGVLRAALLAFNGTGWDVTNVNIPWVGGASTSEYVIHTHVVEEEVQPWTECTVALEGRWLDILVPFTAQLTRDFGDGQPHHVAVTGWAHSRAVVGVWASVKQCWPI</sequence>
<dbReference type="PANTHER" id="PTHR31649">
    <property type="entry name" value="AGAP009604-PA"/>
    <property type="match status" value="1"/>
</dbReference>
<protein>
    <submittedName>
        <fullName evidence="2">NATT4 protein</fullName>
    </submittedName>
</protein>
<comment type="caution">
    <text evidence="2">The sequence shown here is derived from an EMBL/GenBank/DDBJ whole genome shotgun (WGS) entry which is preliminary data.</text>
</comment>
<evidence type="ECO:0000256" key="1">
    <source>
        <dbReference type="SAM" id="SignalP"/>
    </source>
</evidence>
<dbReference type="CDD" id="cd20220">
    <property type="entry name" value="PFM_natterin-3-like"/>
    <property type="match status" value="1"/>
</dbReference>